<feature type="compositionally biased region" description="Basic and acidic residues" evidence="2">
    <location>
        <begin position="211"/>
        <end position="224"/>
    </location>
</feature>
<feature type="region of interest" description="Disordered" evidence="2">
    <location>
        <begin position="205"/>
        <end position="243"/>
    </location>
</feature>
<dbReference type="PANTHER" id="PTHR33392">
    <property type="entry name" value="POLYISOPRENYL-TEICHOIC ACID--PEPTIDOGLYCAN TEICHOIC ACID TRANSFERASE TAGU"/>
    <property type="match status" value="1"/>
</dbReference>
<dbReference type="Pfam" id="PF03816">
    <property type="entry name" value="LytR_cpsA_psr"/>
    <property type="match status" value="1"/>
</dbReference>
<name>A0A7H1BI18_9ACTN</name>
<evidence type="ECO:0000259" key="3">
    <source>
        <dbReference type="Pfam" id="PF03816"/>
    </source>
</evidence>
<feature type="domain" description="Cell envelope-related transcriptional attenuator" evidence="3">
    <location>
        <begin position="1"/>
        <end position="152"/>
    </location>
</feature>
<dbReference type="AlphaFoldDB" id="A0A7H1BI18"/>
<dbReference type="PANTHER" id="PTHR33392:SF6">
    <property type="entry name" value="POLYISOPRENYL-TEICHOIC ACID--PEPTIDOGLYCAN TEICHOIC ACID TRANSFERASE TAGU"/>
    <property type="match status" value="1"/>
</dbReference>
<gene>
    <name evidence="4" type="ORF">IAG42_35470</name>
</gene>
<evidence type="ECO:0000256" key="2">
    <source>
        <dbReference type="SAM" id="MobiDB-lite"/>
    </source>
</evidence>
<organism evidence="4 5">
    <name type="scientific">Streptomyces xanthii</name>
    <dbReference type="NCBI Taxonomy" id="2768069"/>
    <lineage>
        <taxon>Bacteria</taxon>
        <taxon>Bacillati</taxon>
        <taxon>Actinomycetota</taxon>
        <taxon>Actinomycetes</taxon>
        <taxon>Kitasatosporales</taxon>
        <taxon>Streptomycetaceae</taxon>
        <taxon>Streptomyces</taxon>
    </lineage>
</organism>
<dbReference type="KEGG" id="sxn:IAG42_35470"/>
<feature type="compositionally biased region" description="Basic and acidic residues" evidence="2">
    <location>
        <begin position="233"/>
        <end position="243"/>
    </location>
</feature>
<evidence type="ECO:0000313" key="4">
    <source>
        <dbReference type="EMBL" id="QNS08373.1"/>
    </source>
</evidence>
<accession>A0A7H1BI18</accession>
<sequence length="243" mass="26467">MLVHVAGNRKSATVVSIPRDTVVHRPSCPRTDGGSTPEDGAAMFNTAYSVGGSACTVKTVEQMSHVRIDHVIEVDFTGFKRLIDAIGGVDVTTEQDIHDPRSGLDLTAGTHTLHGQQALALVRTRYGIGDGSDLGRIRLQRRFLTALVEQLHSDRLFSDPVRLYKTADAATSALTTDTDLGSVRALTHLARDVNRVGPHAVRFRTLPVRPNPRDPNRVTADRPAADTLWNALRQDRTPPPDSD</sequence>
<keyword evidence="5" id="KW-1185">Reference proteome</keyword>
<dbReference type="Gene3D" id="3.40.630.190">
    <property type="entry name" value="LCP protein"/>
    <property type="match status" value="1"/>
</dbReference>
<dbReference type="Proteomes" id="UP000516428">
    <property type="component" value="Chromosome"/>
</dbReference>
<dbReference type="RefSeq" id="WP_188341034.1">
    <property type="nucleotide sequence ID" value="NZ_CP061281.1"/>
</dbReference>
<evidence type="ECO:0000256" key="1">
    <source>
        <dbReference type="ARBA" id="ARBA00006068"/>
    </source>
</evidence>
<dbReference type="NCBIfam" id="TIGR00350">
    <property type="entry name" value="lytR_cpsA_psr"/>
    <property type="match status" value="1"/>
</dbReference>
<dbReference type="InterPro" id="IPR004474">
    <property type="entry name" value="LytR_CpsA_psr"/>
</dbReference>
<proteinExistence type="inferred from homology"/>
<reference evidence="4 5" key="1">
    <citation type="submission" date="2020-09" db="EMBL/GenBank/DDBJ databases">
        <title>A novel species.</title>
        <authorList>
            <person name="Gao J."/>
        </authorList>
    </citation>
    <scope>NUCLEOTIDE SEQUENCE [LARGE SCALE GENOMIC DNA]</scope>
    <source>
        <strain evidence="4 5">CRXT-Y-14</strain>
    </source>
</reference>
<dbReference type="EMBL" id="CP061281">
    <property type="protein sequence ID" value="QNS08373.1"/>
    <property type="molecule type" value="Genomic_DNA"/>
</dbReference>
<comment type="similarity">
    <text evidence="1">Belongs to the LytR/CpsA/Psr (LCP) family.</text>
</comment>
<dbReference type="InterPro" id="IPR050922">
    <property type="entry name" value="LytR/CpsA/Psr_CW_biosynth"/>
</dbReference>
<protein>
    <submittedName>
        <fullName evidence="4">LCP family protein</fullName>
    </submittedName>
</protein>
<evidence type="ECO:0000313" key="5">
    <source>
        <dbReference type="Proteomes" id="UP000516428"/>
    </source>
</evidence>